<dbReference type="InParanoid" id="A0A067Q3K1"/>
<reference evidence="2" key="1">
    <citation type="journal article" date="2014" name="Proc. Natl. Acad. Sci. U.S.A.">
        <title>Extensive sampling of basidiomycete genomes demonstrates inadequacy of the white-rot/brown-rot paradigm for wood decay fungi.</title>
        <authorList>
            <person name="Riley R."/>
            <person name="Salamov A.A."/>
            <person name="Brown D.W."/>
            <person name="Nagy L.G."/>
            <person name="Floudas D."/>
            <person name="Held B.W."/>
            <person name="Levasseur A."/>
            <person name="Lombard V."/>
            <person name="Morin E."/>
            <person name="Otillar R."/>
            <person name="Lindquist E.A."/>
            <person name="Sun H."/>
            <person name="LaButti K.M."/>
            <person name="Schmutz J."/>
            <person name="Jabbour D."/>
            <person name="Luo H."/>
            <person name="Baker S.E."/>
            <person name="Pisabarro A.G."/>
            <person name="Walton J.D."/>
            <person name="Blanchette R.A."/>
            <person name="Henrissat B."/>
            <person name="Martin F."/>
            <person name="Cullen D."/>
            <person name="Hibbett D.S."/>
            <person name="Grigoriev I.V."/>
        </authorList>
    </citation>
    <scope>NUCLEOTIDE SEQUENCE [LARGE SCALE GENOMIC DNA]</scope>
    <source>
        <strain evidence="2">MUCL 33604</strain>
    </source>
</reference>
<dbReference type="HOGENOM" id="CLU_2441168_0_0_1"/>
<keyword evidence="2" id="KW-1185">Reference proteome</keyword>
<sequence length="77" mass="7992">MVPSSPTVAQMSSALAFFPSPSASEDSRAVIRATDLVLHSGVTSCQDIRRIVIMVLSSGCSSLSNLQLLVCCCGSDS</sequence>
<proteinExistence type="predicted"/>
<dbReference type="EMBL" id="KL197718">
    <property type="protein sequence ID" value="KDQ58062.1"/>
    <property type="molecule type" value="Genomic_DNA"/>
</dbReference>
<gene>
    <name evidence="1" type="ORF">JAAARDRAFT_34865</name>
</gene>
<dbReference type="Proteomes" id="UP000027265">
    <property type="component" value="Unassembled WGS sequence"/>
</dbReference>
<evidence type="ECO:0000313" key="2">
    <source>
        <dbReference type="Proteomes" id="UP000027265"/>
    </source>
</evidence>
<dbReference type="AlphaFoldDB" id="A0A067Q3K1"/>
<accession>A0A067Q3K1</accession>
<name>A0A067Q3K1_9AGAM</name>
<protein>
    <submittedName>
        <fullName evidence="1">Uncharacterized protein</fullName>
    </submittedName>
</protein>
<evidence type="ECO:0000313" key="1">
    <source>
        <dbReference type="EMBL" id="KDQ58062.1"/>
    </source>
</evidence>
<organism evidence="1 2">
    <name type="scientific">Jaapia argillacea MUCL 33604</name>
    <dbReference type="NCBI Taxonomy" id="933084"/>
    <lineage>
        <taxon>Eukaryota</taxon>
        <taxon>Fungi</taxon>
        <taxon>Dikarya</taxon>
        <taxon>Basidiomycota</taxon>
        <taxon>Agaricomycotina</taxon>
        <taxon>Agaricomycetes</taxon>
        <taxon>Agaricomycetidae</taxon>
        <taxon>Jaapiales</taxon>
        <taxon>Jaapiaceae</taxon>
        <taxon>Jaapia</taxon>
    </lineage>
</organism>